<sequence>MILTKEFNSKTWADWFYQPKGYIGLALIGLILTAAVVQFGTLAAIGVIMLVVGIPFALAVINYPAFGVITLMVAAYLVMWLNRMLLSFPAGLIMDGMEVLMIIGFVLKHKYDRTWEFLKSPISIMVLLWLTYNILEVINPVADSKMAWLFTIRSLGVVCITYFIFMYHIKTVSFIRLIIKAWLILSVFAALYTILQEYHGFLAFEKAWLATSWSNADLYFIGGRWRRFSIFSDPVAAAYNMVISTILCLSLMFAVKSVVKKVMLAVIAMLCVVALLYTGIRGAFVLLPAGLALLFILKLSKRSFVVGIICVGLFGVFLKIPIHNTAIYRVQTAFFPSYDPSFNVRKYNQKRIQPYIQSHPFGGGLGATGMWGQRFSKGSYLASFPPDSGFMRVAVEEGWIGLVLLCSFLFVILRQGIRNYFAIHDRELKSYCLAVVLIIFVLSVGNYPQEALVQFPINIYFYLFAALINITLKLDIEKREQQQKITTSYAL</sequence>
<evidence type="ECO:0000259" key="5">
    <source>
        <dbReference type="Pfam" id="PF04932"/>
    </source>
</evidence>
<evidence type="ECO:0000256" key="4">
    <source>
        <dbReference type="ARBA" id="ARBA00023136"/>
    </source>
</evidence>
<dbReference type="InterPro" id="IPR051533">
    <property type="entry name" value="WaaL-like"/>
</dbReference>
<dbReference type="PANTHER" id="PTHR37422">
    <property type="entry name" value="TEICHURONIC ACID BIOSYNTHESIS PROTEIN TUAE"/>
    <property type="match status" value="1"/>
</dbReference>
<dbReference type="EMBL" id="CP066775">
    <property type="protein sequence ID" value="QQL51238.1"/>
    <property type="molecule type" value="Genomic_DNA"/>
</dbReference>
<keyword evidence="6" id="KW-0436">Ligase</keyword>
<feature type="domain" description="O-antigen ligase-related" evidence="5">
    <location>
        <begin position="267"/>
        <end position="405"/>
    </location>
</feature>
<dbReference type="AlphaFoldDB" id="A0A6I4IN68"/>
<dbReference type="RefSeq" id="WP_157523812.1">
    <property type="nucleotide sequence ID" value="NZ_CP066775.1"/>
</dbReference>
<evidence type="ECO:0000256" key="1">
    <source>
        <dbReference type="ARBA" id="ARBA00004141"/>
    </source>
</evidence>
<protein>
    <submittedName>
        <fullName evidence="6">O-antigen ligase family protein</fullName>
    </submittedName>
</protein>
<evidence type="ECO:0000313" key="7">
    <source>
        <dbReference type="Proteomes" id="UP000429232"/>
    </source>
</evidence>
<dbReference type="PANTHER" id="PTHR37422:SF13">
    <property type="entry name" value="LIPOPOLYSACCHARIDE BIOSYNTHESIS PROTEIN PA4999-RELATED"/>
    <property type="match status" value="1"/>
</dbReference>
<accession>A0A6I4IN68</accession>
<organism evidence="6 7">
    <name type="scientific">Mucilaginibacter ginkgonis</name>
    <dbReference type="NCBI Taxonomy" id="2682091"/>
    <lineage>
        <taxon>Bacteria</taxon>
        <taxon>Pseudomonadati</taxon>
        <taxon>Bacteroidota</taxon>
        <taxon>Sphingobacteriia</taxon>
        <taxon>Sphingobacteriales</taxon>
        <taxon>Sphingobacteriaceae</taxon>
        <taxon>Mucilaginibacter</taxon>
    </lineage>
</organism>
<dbReference type="KEGG" id="mgik:GO620_007260"/>
<evidence type="ECO:0000313" key="6">
    <source>
        <dbReference type="EMBL" id="QQL51238.1"/>
    </source>
</evidence>
<name>A0A6I4IN68_9SPHI</name>
<keyword evidence="2" id="KW-0812">Transmembrane</keyword>
<dbReference type="Proteomes" id="UP000429232">
    <property type="component" value="Chromosome"/>
</dbReference>
<dbReference type="Pfam" id="PF04932">
    <property type="entry name" value="Wzy_C"/>
    <property type="match status" value="1"/>
</dbReference>
<dbReference type="GO" id="GO:0016874">
    <property type="term" value="F:ligase activity"/>
    <property type="evidence" value="ECO:0007669"/>
    <property type="project" value="UniProtKB-KW"/>
</dbReference>
<proteinExistence type="predicted"/>
<gene>
    <name evidence="6" type="ORF">GO620_007260</name>
</gene>
<dbReference type="GO" id="GO:0016020">
    <property type="term" value="C:membrane"/>
    <property type="evidence" value="ECO:0007669"/>
    <property type="project" value="UniProtKB-SubCell"/>
</dbReference>
<dbReference type="InterPro" id="IPR007016">
    <property type="entry name" value="O-antigen_ligase-rel_domated"/>
</dbReference>
<evidence type="ECO:0000256" key="2">
    <source>
        <dbReference type="ARBA" id="ARBA00022692"/>
    </source>
</evidence>
<keyword evidence="3" id="KW-1133">Transmembrane helix</keyword>
<keyword evidence="7" id="KW-1185">Reference proteome</keyword>
<reference evidence="6 7" key="1">
    <citation type="submission" date="2020-12" db="EMBL/GenBank/DDBJ databases">
        <title>HMF7856_wgs.fasta genome submission.</title>
        <authorList>
            <person name="Kang H."/>
            <person name="Kim H."/>
            <person name="Joh K."/>
        </authorList>
    </citation>
    <scope>NUCLEOTIDE SEQUENCE [LARGE SCALE GENOMIC DNA]</scope>
    <source>
        <strain evidence="6 7">HMF7856</strain>
    </source>
</reference>
<keyword evidence="4" id="KW-0472">Membrane</keyword>
<evidence type="ECO:0000256" key="3">
    <source>
        <dbReference type="ARBA" id="ARBA00022989"/>
    </source>
</evidence>
<comment type="subcellular location">
    <subcellularLocation>
        <location evidence="1">Membrane</location>
        <topology evidence="1">Multi-pass membrane protein</topology>
    </subcellularLocation>
</comment>